<proteinExistence type="predicted"/>
<gene>
    <name evidence="2" type="ORF">CPHO_08535</name>
</gene>
<dbReference type="Pfam" id="PF08346">
    <property type="entry name" value="AntA"/>
    <property type="match status" value="1"/>
</dbReference>
<evidence type="ECO:0000313" key="2">
    <source>
        <dbReference type="EMBL" id="APT92925.1"/>
    </source>
</evidence>
<dbReference type="OrthoDB" id="9812611at2"/>
<organism evidence="2 3">
    <name type="scientific">Corynebacterium phocae</name>
    <dbReference type="NCBI Taxonomy" id="161895"/>
    <lineage>
        <taxon>Bacteria</taxon>
        <taxon>Bacillati</taxon>
        <taxon>Actinomycetota</taxon>
        <taxon>Actinomycetes</taxon>
        <taxon>Mycobacteriales</taxon>
        <taxon>Corynebacteriaceae</taxon>
        <taxon>Corynebacterium</taxon>
    </lineage>
</organism>
<dbReference type="STRING" id="161895.CPHO_08535"/>
<dbReference type="EMBL" id="CP009249">
    <property type="protein sequence ID" value="APT92925.1"/>
    <property type="molecule type" value="Genomic_DNA"/>
</dbReference>
<dbReference type="AlphaFoldDB" id="A0A1L7D493"/>
<protein>
    <recommendedName>
        <fullName evidence="1">AntA/AntB antirepressor domain-containing protein</fullName>
    </recommendedName>
</protein>
<accession>A0A1L7D493</accession>
<name>A0A1L7D493_9CORY</name>
<keyword evidence="3" id="KW-1185">Reference proteome</keyword>
<dbReference type="Proteomes" id="UP000185491">
    <property type="component" value="Chromosome"/>
</dbReference>
<dbReference type="RefSeq" id="WP_075734936.1">
    <property type="nucleotide sequence ID" value="NZ_CP009249.1"/>
</dbReference>
<dbReference type="KEGG" id="cpho:CPHO_08535"/>
<evidence type="ECO:0000313" key="3">
    <source>
        <dbReference type="Proteomes" id="UP000185491"/>
    </source>
</evidence>
<reference evidence="2 3" key="1">
    <citation type="submission" date="2014-08" db="EMBL/GenBank/DDBJ databases">
        <title>Complete genome sequence of Corynebacterium phocae M408/89/1(T)(=DSM 44612(T)), isolated from the common seal (Phoca vitulina).</title>
        <authorList>
            <person name="Ruckert C."/>
            <person name="Albersmeier A."/>
            <person name="Winkler A."/>
            <person name="Kalinowski J."/>
        </authorList>
    </citation>
    <scope>NUCLEOTIDE SEQUENCE [LARGE SCALE GENOMIC DNA]</scope>
    <source>
        <strain evidence="2 3">M408/89/1</strain>
    </source>
</reference>
<sequence>MTGLIPLTEHDGAQAVLGRDLHEFLAVTTPYDKWFPRMVSYGFEEDKDFSTKMSESTGGRPRTDHIVTLDMAKELSMIQRTEKGKQARQYFIECERRAKAQVELTGPELMAKALVQADSTIKELEARATTAEAIVEAAAPALEYHEKYIREDVDVITVDDFAREHGTTGYKVRAMLTELDIAFRRRVGSRWSASKNCMVDEFEWRAYAGKASNKWFDLRPQHNAPRLHNGQVKQTMYVKAFYAPALAKRLGLSKQTSMEVAQ</sequence>
<feature type="domain" description="AntA/AntB antirepressor" evidence="1">
    <location>
        <begin position="16"/>
        <end position="81"/>
    </location>
</feature>
<evidence type="ECO:0000259" key="1">
    <source>
        <dbReference type="Pfam" id="PF08346"/>
    </source>
</evidence>
<dbReference type="InterPro" id="IPR013557">
    <property type="entry name" value="AntA/B_antirep"/>
</dbReference>